<dbReference type="EMBL" id="AJYK02000082">
    <property type="protein sequence ID" value="OEF23966.1"/>
    <property type="molecule type" value="Genomic_DNA"/>
</dbReference>
<keyword evidence="2 6" id="KW-0808">Transferase</keyword>
<dbReference type="UniPathway" id="UPA00074">
    <property type="reaction ID" value="UER00126"/>
</dbReference>
<evidence type="ECO:0000256" key="5">
    <source>
        <dbReference type="ARBA" id="ARBA00047664"/>
    </source>
</evidence>
<evidence type="ECO:0000256" key="3">
    <source>
        <dbReference type="ARBA" id="ARBA00022755"/>
    </source>
</evidence>
<organism evidence="8 9">
    <name type="scientific">Vibrio rumoiensis 1S-45</name>
    <dbReference type="NCBI Taxonomy" id="1188252"/>
    <lineage>
        <taxon>Bacteria</taxon>
        <taxon>Pseudomonadati</taxon>
        <taxon>Pseudomonadota</taxon>
        <taxon>Gammaproteobacteria</taxon>
        <taxon>Vibrionales</taxon>
        <taxon>Vibrionaceae</taxon>
        <taxon>Vibrio</taxon>
    </lineage>
</organism>
<proteinExistence type="inferred from homology"/>
<evidence type="ECO:0000256" key="2">
    <source>
        <dbReference type="ARBA" id="ARBA00022679"/>
    </source>
</evidence>
<dbReference type="InterPro" id="IPR004607">
    <property type="entry name" value="GART"/>
</dbReference>
<dbReference type="Gene3D" id="3.40.50.170">
    <property type="entry name" value="Formyl transferase, N-terminal domain"/>
    <property type="match status" value="1"/>
</dbReference>
<evidence type="ECO:0000256" key="1">
    <source>
        <dbReference type="ARBA" id="ARBA00005054"/>
    </source>
</evidence>
<feature type="binding site" evidence="6">
    <location>
        <position position="71"/>
    </location>
    <ligand>
        <name>(6R)-10-formyltetrahydrofolate</name>
        <dbReference type="ChEBI" id="CHEBI:195366"/>
    </ligand>
</feature>
<comment type="pathway">
    <text evidence="1 6">Purine metabolism; IMP biosynthesis via de novo pathway; N(2)-formyl-N(1)-(5-phospho-D-ribosyl)glycinamide from N(1)-(5-phospho-D-ribosyl)glycinamide (10-formyl THF route): step 1/1.</text>
</comment>
<dbReference type="InterPro" id="IPR001555">
    <property type="entry name" value="GART_AS"/>
</dbReference>
<feature type="site" description="Raises pKa of active site His" evidence="6">
    <location>
        <position position="151"/>
    </location>
</feature>
<comment type="caution">
    <text evidence="8">The sequence shown here is derived from an EMBL/GenBank/DDBJ whole genome shotgun (WGS) entry which is preliminary data.</text>
</comment>
<dbReference type="RefSeq" id="WP_017025911.1">
    <property type="nucleotide sequence ID" value="NZ_AJYK02000082.1"/>
</dbReference>
<dbReference type="STRING" id="1188252.A1QC_02115"/>
<dbReference type="NCBIfam" id="TIGR00639">
    <property type="entry name" value="PurN"/>
    <property type="match status" value="1"/>
</dbReference>
<comment type="catalytic activity">
    <reaction evidence="5 6">
        <text>N(1)-(5-phospho-beta-D-ribosyl)glycinamide + (6R)-10-formyltetrahydrofolate = N(2)-formyl-N(1)-(5-phospho-beta-D-ribosyl)glycinamide + (6S)-5,6,7,8-tetrahydrofolate + H(+)</text>
        <dbReference type="Rhea" id="RHEA:15053"/>
        <dbReference type="ChEBI" id="CHEBI:15378"/>
        <dbReference type="ChEBI" id="CHEBI:57453"/>
        <dbReference type="ChEBI" id="CHEBI:143788"/>
        <dbReference type="ChEBI" id="CHEBI:147286"/>
        <dbReference type="ChEBI" id="CHEBI:195366"/>
        <dbReference type="EC" id="2.1.2.2"/>
    </reaction>
</comment>
<evidence type="ECO:0000313" key="8">
    <source>
        <dbReference type="EMBL" id="OEF23966.1"/>
    </source>
</evidence>
<dbReference type="GO" id="GO:0005829">
    <property type="term" value="C:cytosol"/>
    <property type="evidence" value="ECO:0007669"/>
    <property type="project" value="TreeGrafter"/>
</dbReference>
<dbReference type="InterPro" id="IPR036477">
    <property type="entry name" value="Formyl_transf_N_sf"/>
</dbReference>
<evidence type="ECO:0000256" key="4">
    <source>
        <dbReference type="ARBA" id="ARBA00038440"/>
    </source>
</evidence>
<dbReference type="eggNOG" id="COG0299">
    <property type="taxonomic scope" value="Bacteria"/>
</dbReference>
<dbReference type="CDD" id="cd08645">
    <property type="entry name" value="FMT_core_GART"/>
    <property type="match status" value="1"/>
</dbReference>
<dbReference type="Proteomes" id="UP000094070">
    <property type="component" value="Unassembled WGS sequence"/>
</dbReference>
<dbReference type="GO" id="GO:0004644">
    <property type="term" value="F:phosphoribosylglycinamide formyltransferase activity"/>
    <property type="evidence" value="ECO:0007669"/>
    <property type="project" value="UniProtKB-UniRule"/>
</dbReference>
<name>A0A1E5E0D6_9VIBR</name>
<dbReference type="GO" id="GO:0006189">
    <property type="term" value="P:'de novo' IMP biosynthetic process"/>
    <property type="evidence" value="ECO:0007669"/>
    <property type="project" value="UniProtKB-UniRule"/>
</dbReference>
<dbReference type="SUPFAM" id="SSF53328">
    <property type="entry name" value="Formyltransferase"/>
    <property type="match status" value="1"/>
</dbReference>
<accession>A0A1E5E0D6</accession>
<dbReference type="Pfam" id="PF00551">
    <property type="entry name" value="Formyl_trans_N"/>
    <property type="match status" value="1"/>
</dbReference>
<gene>
    <name evidence="6" type="primary">purN</name>
    <name evidence="8" type="ORF">A1QC_02115</name>
</gene>
<feature type="binding site" evidence="6">
    <location>
        <begin position="96"/>
        <end position="99"/>
    </location>
    <ligand>
        <name>(6R)-10-formyltetrahydrofolate</name>
        <dbReference type="ChEBI" id="CHEBI:195366"/>
    </ligand>
</feature>
<feature type="active site" description="Proton donor" evidence="6">
    <location>
        <position position="115"/>
    </location>
</feature>
<feature type="domain" description="Formyl transferase N-terminal" evidence="7">
    <location>
        <begin position="2"/>
        <end position="187"/>
    </location>
</feature>
<dbReference type="FunFam" id="3.40.50.170:FF:000005">
    <property type="entry name" value="Phosphoribosylglycinamide formyltransferase"/>
    <property type="match status" value="1"/>
</dbReference>
<dbReference type="AlphaFoldDB" id="A0A1E5E0D6"/>
<feature type="binding site" evidence="6">
    <location>
        <position position="113"/>
    </location>
    <ligand>
        <name>(6R)-10-formyltetrahydrofolate</name>
        <dbReference type="ChEBI" id="CHEBI:195366"/>
    </ligand>
</feature>
<dbReference type="OrthoDB" id="9806170at2"/>
<reference evidence="8 9" key="1">
    <citation type="journal article" date="2012" name="Science">
        <title>Ecological populations of bacteria act as socially cohesive units of antibiotic production and resistance.</title>
        <authorList>
            <person name="Cordero O.X."/>
            <person name="Wildschutte H."/>
            <person name="Kirkup B."/>
            <person name="Proehl S."/>
            <person name="Ngo L."/>
            <person name="Hussain F."/>
            <person name="Le Roux F."/>
            <person name="Mincer T."/>
            <person name="Polz M.F."/>
        </authorList>
    </citation>
    <scope>NUCLEOTIDE SEQUENCE [LARGE SCALE GENOMIC DNA]</scope>
    <source>
        <strain evidence="8 9">1S-45</strain>
    </source>
</reference>
<evidence type="ECO:0000256" key="6">
    <source>
        <dbReference type="HAMAP-Rule" id="MF_01930"/>
    </source>
</evidence>
<keyword evidence="9" id="KW-1185">Reference proteome</keyword>
<feature type="binding site" evidence="6">
    <location>
        <begin position="12"/>
        <end position="14"/>
    </location>
    <ligand>
        <name>N(1)-(5-phospho-beta-D-ribosyl)glycinamide</name>
        <dbReference type="ChEBI" id="CHEBI:143788"/>
    </ligand>
</feature>
<dbReference type="PANTHER" id="PTHR43369">
    <property type="entry name" value="PHOSPHORIBOSYLGLYCINAMIDE FORMYLTRANSFERASE"/>
    <property type="match status" value="1"/>
</dbReference>
<keyword evidence="3 6" id="KW-0658">Purine biosynthesis</keyword>
<comment type="similarity">
    <text evidence="4 6">Belongs to the GART family.</text>
</comment>
<dbReference type="HAMAP" id="MF_01930">
    <property type="entry name" value="PurN"/>
    <property type="match status" value="1"/>
</dbReference>
<dbReference type="EC" id="2.1.2.2" evidence="6"/>
<sequence length="218" mass="24154">MKNIVVLVSGSGSNLQAIIDACEKKHINAKITAVFSNKADAYGLERARSHNINAHSISAHMFLDAQGKPDREAFDAHLMKQIDKYQPDLVILAGYMRILSPSFVAHYLGKMVNIHPSLLPKYAGLHTHQRAIDAGDSEHGTSVHFVTEELDGGPVILQAKVPVFEDDDATSLAERVLVQEHSIYPIVTQWFIEGRLDMRNQQAYLDGKPLGMHGYAED</sequence>
<protein>
    <recommendedName>
        <fullName evidence="6">Phosphoribosylglycinamide formyltransferase</fullName>
        <ecNumber evidence="6">2.1.2.2</ecNumber>
    </recommendedName>
    <alternativeName>
        <fullName evidence="6">5'-phosphoribosylglycinamide transformylase</fullName>
    </alternativeName>
    <alternativeName>
        <fullName evidence="6">GAR transformylase</fullName>
        <shortName evidence="6">GART</shortName>
    </alternativeName>
</protein>
<evidence type="ECO:0000313" key="9">
    <source>
        <dbReference type="Proteomes" id="UP000094070"/>
    </source>
</evidence>
<dbReference type="PROSITE" id="PS00373">
    <property type="entry name" value="GART"/>
    <property type="match status" value="1"/>
</dbReference>
<dbReference type="PANTHER" id="PTHR43369:SF2">
    <property type="entry name" value="PHOSPHORIBOSYLGLYCINAMIDE FORMYLTRANSFERASE"/>
    <property type="match status" value="1"/>
</dbReference>
<dbReference type="InterPro" id="IPR002376">
    <property type="entry name" value="Formyl_transf_N"/>
</dbReference>
<comment type="function">
    <text evidence="6">Catalyzes the transfer of a formyl group from 10-formyltetrahydrofolate to 5-phospho-ribosyl-glycinamide (GAR), producing 5-phospho-ribosyl-N-formylglycinamide (FGAR) and tetrahydrofolate.</text>
</comment>
<evidence type="ECO:0000259" key="7">
    <source>
        <dbReference type="Pfam" id="PF00551"/>
    </source>
</evidence>